<evidence type="ECO:0000313" key="3">
    <source>
        <dbReference type="Proteomes" id="UP000075391"/>
    </source>
</evidence>
<dbReference type="SMART" id="SM00849">
    <property type="entry name" value="Lactamase_B"/>
    <property type="match status" value="1"/>
</dbReference>
<dbReference type="EMBL" id="LUKF01000001">
    <property type="protein sequence ID" value="KYG70390.1"/>
    <property type="molecule type" value="Genomic_DNA"/>
</dbReference>
<dbReference type="Pfam" id="PF12706">
    <property type="entry name" value="Lactamase_B_2"/>
    <property type="match status" value="1"/>
</dbReference>
<name>A0A150WV19_BDEBC</name>
<dbReference type="Gene3D" id="3.60.15.10">
    <property type="entry name" value="Ribonuclease Z/Hydroxyacylglutathione hydrolase-like"/>
    <property type="match status" value="1"/>
</dbReference>
<dbReference type="OrthoDB" id="5288846at2"/>
<dbReference type="AlphaFoldDB" id="A0A150WV19"/>
<accession>A0A150WV19</accession>
<dbReference type="RefSeq" id="WP_063242183.1">
    <property type="nucleotide sequence ID" value="NZ_LUKF01000001.1"/>
</dbReference>
<gene>
    <name evidence="2" type="ORF">AZI85_00065</name>
</gene>
<evidence type="ECO:0000259" key="1">
    <source>
        <dbReference type="SMART" id="SM00849"/>
    </source>
</evidence>
<dbReference type="GO" id="GO:0016787">
    <property type="term" value="F:hydrolase activity"/>
    <property type="evidence" value="ECO:0007669"/>
    <property type="project" value="UniProtKB-KW"/>
</dbReference>
<dbReference type="InterPro" id="IPR001279">
    <property type="entry name" value="Metallo-B-lactamas"/>
</dbReference>
<dbReference type="PANTHER" id="PTHR42663:SF4">
    <property type="entry name" value="SLL1036 PROTEIN"/>
    <property type="match status" value="1"/>
</dbReference>
<reference evidence="2 3" key="1">
    <citation type="submission" date="2016-03" db="EMBL/GenBank/DDBJ databases">
        <authorList>
            <person name="Ploux O."/>
        </authorList>
    </citation>
    <scope>NUCLEOTIDE SEQUENCE [LARGE SCALE GENOMIC DNA]</scope>
    <source>
        <strain evidence="2 3">BER2</strain>
    </source>
</reference>
<dbReference type="SUPFAM" id="SSF56281">
    <property type="entry name" value="Metallo-hydrolase/oxidoreductase"/>
    <property type="match status" value="1"/>
</dbReference>
<protein>
    <submittedName>
        <fullName evidence="2">MBL fold metallo-hydrolase</fullName>
    </submittedName>
</protein>
<feature type="domain" description="Metallo-beta-lactamase" evidence="1">
    <location>
        <begin position="63"/>
        <end position="275"/>
    </location>
</feature>
<dbReference type="Proteomes" id="UP000075391">
    <property type="component" value="Unassembled WGS sequence"/>
</dbReference>
<dbReference type="PANTHER" id="PTHR42663">
    <property type="entry name" value="HYDROLASE C777.06C-RELATED-RELATED"/>
    <property type="match status" value="1"/>
</dbReference>
<organism evidence="2 3">
    <name type="scientific">Bdellovibrio bacteriovorus</name>
    <dbReference type="NCBI Taxonomy" id="959"/>
    <lineage>
        <taxon>Bacteria</taxon>
        <taxon>Pseudomonadati</taxon>
        <taxon>Bdellovibrionota</taxon>
        <taxon>Bdellovibrionia</taxon>
        <taxon>Bdellovibrionales</taxon>
        <taxon>Pseudobdellovibrionaceae</taxon>
        <taxon>Bdellovibrio</taxon>
    </lineage>
</organism>
<evidence type="ECO:0000313" key="2">
    <source>
        <dbReference type="EMBL" id="KYG70390.1"/>
    </source>
</evidence>
<proteinExistence type="predicted"/>
<keyword evidence="2" id="KW-0378">Hydrolase</keyword>
<dbReference type="InterPro" id="IPR036866">
    <property type="entry name" value="RibonucZ/Hydroxyglut_hydro"/>
</dbReference>
<comment type="caution">
    <text evidence="2">The sequence shown here is derived from an EMBL/GenBank/DDBJ whole genome shotgun (WGS) entry which is preliminary data.</text>
</comment>
<dbReference type="CDD" id="cd07715">
    <property type="entry name" value="TaR3-like_MBL-fold"/>
    <property type="match status" value="1"/>
</dbReference>
<sequence length="326" mass="37144">MSLTIKFWGVRGSIPSAPPPTDWTYHIEGVLRNFFSMGYRDPSQISKYIQTAEVPSIGGYGAATTCVEVQSNKAQLIIDGGSGIRNLSERIMSGTTGRSKGAFHIFMTHFHWDHVIGLPFFTPHFIPGCEVHYYAVQPELESLIRGIFSRPYFPVPFEALKAKVVFHTLEPRKPFQLEDMTITPYQLDHPDPCWGLKVESEGKAYAHCVDTEGTRVTREELAEDLPLYQNVDLMYFDAQYTLPELAEKANWGHSAAQVGLDIALREGIKRILFAHHDPGARIEHVLELKRQTREYYESRERFATRNGEKLPPIPWDFAYEGLEIKL</sequence>